<keyword evidence="4 9" id="KW-0547">Nucleotide-binding</keyword>
<comment type="caution">
    <text evidence="9">Lacks conserved residue(s) required for the propagation of feature annotation.</text>
</comment>
<evidence type="ECO:0000313" key="12">
    <source>
        <dbReference type="EMBL" id="KAJ8972853.1"/>
    </source>
</evidence>
<dbReference type="EMBL" id="JAPWTJ010001292">
    <property type="protein sequence ID" value="KAJ8972853.1"/>
    <property type="molecule type" value="Genomic_DNA"/>
</dbReference>
<keyword evidence="9" id="KW-1133">Transmembrane helix</keyword>
<dbReference type="Pfam" id="PF00122">
    <property type="entry name" value="E1-E2_ATPase"/>
    <property type="match status" value="1"/>
</dbReference>
<feature type="transmembrane region" description="Helical" evidence="9">
    <location>
        <begin position="244"/>
        <end position="264"/>
    </location>
</feature>
<feature type="domain" description="P5B-type ATPase N-terminal" evidence="11">
    <location>
        <begin position="30"/>
        <end position="165"/>
    </location>
</feature>
<dbReference type="Pfam" id="PF12409">
    <property type="entry name" value="P5-ATPase"/>
    <property type="match status" value="1"/>
</dbReference>
<keyword evidence="6 9" id="KW-0460">Magnesium</keyword>
<keyword evidence="3 9" id="KW-0479">Metal-binding</keyword>
<dbReference type="PANTHER" id="PTHR45630:SF8">
    <property type="entry name" value="CATION-TRANSPORTING ATPASE"/>
    <property type="match status" value="1"/>
</dbReference>
<dbReference type="SUPFAM" id="SSF81665">
    <property type="entry name" value="Calcium ATPase, transmembrane domain M"/>
    <property type="match status" value="1"/>
</dbReference>
<dbReference type="EC" id="7.2.2.-" evidence="9"/>
<gene>
    <name evidence="12" type="ORF">NQ317_010276</name>
</gene>
<reference evidence="12" key="1">
    <citation type="journal article" date="2023" name="Insect Mol. Biol.">
        <title>Genome sequencing provides insights into the evolution of gene families encoding plant cell wall-degrading enzymes in longhorned beetles.</title>
        <authorList>
            <person name="Shin N.R."/>
            <person name="Okamura Y."/>
            <person name="Kirsch R."/>
            <person name="Pauchet Y."/>
        </authorList>
    </citation>
    <scope>NUCLEOTIDE SEQUENCE</scope>
    <source>
        <strain evidence="12">MMC_N1</strain>
    </source>
</reference>
<feature type="transmembrane region" description="Helical" evidence="9">
    <location>
        <begin position="216"/>
        <end position="238"/>
    </location>
</feature>
<dbReference type="PANTHER" id="PTHR45630">
    <property type="entry name" value="CATION-TRANSPORTING ATPASE-RELATED"/>
    <property type="match status" value="1"/>
</dbReference>
<keyword evidence="5 9" id="KW-0067">ATP-binding</keyword>
<dbReference type="SUPFAM" id="SSF81653">
    <property type="entry name" value="Calcium ATPase, transduction domain A"/>
    <property type="match status" value="1"/>
</dbReference>
<sequence length="423" mass="48242">MASENIFSKFSEICKGPNSDEYIMHINKGQDDEMQLCCYKRSQVRTAVTYLSFILTGGILRLVFHWIPLWYLYATSLKCKIEEAEKILIIEIYNKRHKIHHVKPLKMLTPESLAKLKNADNLLNHHHISVSESPPSLSAHFANGEFRDLDKLLMFSCKKVTYIWDGEKREFVKLAGLDNGVSCDIFHKYKALTSGEQFMRRLVYGPNKIIVKELSICTLLCLEVLNPFYIFQILSFILWFADDYYYYAATIMAMAMCGIAMSVMQTRKNQRNLRSTCHSSDVCTVLRRVPKDSLDEIDCGSYKSETVSTEYIVPGDILEIPSHGCVMHCDALLLTGNCILNESMLTGESVPVTKTALPNVSNVLYDPKEHARHTLFCGTHVIQTRYFGNEKVLAVVVTLLEVFCILRQLISALKKIPIDLLHC</sequence>
<keyword evidence="13" id="KW-1185">Reference proteome</keyword>
<organism evidence="12 13">
    <name type="scientific">Molorchus minor</name>
    <dbReference type="NCBI Taxonomy" id="1323400"/>
    <lineage>
        <taxon>Eukaryota</taxon>
        <taxon>Metazoa</taxon>
        <taxon>Ecdysozoa</taxon>
        <taxon>Arthropoda</taxon>
        <taxon>Hexapoda</taxon>
        <taxon>Insecta</taxon>
        <taxon>Pterygota</taxon>
        <taxon>Neoptera</taxon>
        <taxon>Endopterygota</taxon>
        <taxon>Coleoptera</taxon>
        <taxon>Polyphaga</taxon>
        <taxon>Cucujiformia</taxon>
        <taxon>Chrysomeloidea</taxon>
        <taxon>Cerambycidae</taxon>
        <taxon>Lamiinae</taxon>
        <taxon>Monochamini</taxon>
        <taxon>Molorchus</taxon>
    </lineage>
</organism>
<evidence type="ECO:0000256" key="7">
    <source>
        <dbReference type="ARBA" id="ARBA00022967"/>
    </source>
</evidence>
<name>A0ABQ9J4F1_9CUCU</name>
<dbReference type="Gene3D" id="2.70.150.10">
    <property type="entry name" value="Calcium-transporting ATPase, cytoplasmic transduction domain A"/>
    <property type="match status" value="1"/>
</dbReference>
<evidence type="ECO:0000256" key="6">
    <source>
        <dbReference type="ARBA" id="ARBA00022842"/>
    </source>
</evidence>
<keyword evidence="9" id="KW-0812">Transmembrane</keyword>
<dbReference type="InterPro" id="IPR006544">
    <property type="entry name" value="P-type_TPase_V"/>
</dbReference>
<dbReference type="InterPro" id="IPR023298">
    <property type="entry name" value="ATPase_P-typ_TM_dom_sf"/>
</dbReference>
<comment type="similarity">
    <text evidence="9">Belongs to the cation transport ATPase (P-type) (TC 3.A.3) family. Type V subfamily.</text>
</comment>
<evidence type="ECO:0000259" key="11">
    <source>
        <dbReference type="Pfam" id="PF12409"/>
    </source>
</evidence>
<dbReference type="InterPro" id="IPR059000">
    <property type="entry name" value="ATPase_P-type_domA"/>
</dbReference>
<evidence type="ECO:0000256" key="5">
    <source>
        <dbReference type="ARBA" id="ARBA00022840"/>
    </source>
</evidence>
<evidence type="ECO:0000256" key="1">
    <source>
        <dbReference type="ARBA" id="ARBA00004141"/>
    </source>
</evidence>
<dbReference type="InterPro" id="IPR047819">
    <property type="entry name" value="P5A-ATPase_N"/>
</dbReference>
<feature type="transmembrane region" description="Helical" evidence="9">
    <location>
        <begin position="392"/>
        <end position="410"/>
    </location>
</feature>
<comment type="caution">
    <text evidence="12">The sequence shown here is derived from an EMBL/GenBank/DDBJ whole genome shotgun (WGS) entry which is preliminary data.</text>
</comment>
<evidence type="ECO:0000256" key="2">
    <source>
        <dbReference type="ARBA" id="ARBA00022553"/>
    </source>
</evidence>
<evidence type="ECO:0000313" key="13">
    <source>
        <dbReference type="Proteomes" id="UP001162164"/>
    </source>
</evidence>
<keyword evidence="9" id="KW-0472">Membrane</keyword>
<proteinExistence type="inferred from homology"/>
<comment type="catalytic activity">
    <reaction evidence="8 9">
        <text>ATP + H2O = ADP + phosphate + H(+)</text>
        <dbReference type="Rhea" id="RHEA:13065"/>
        <dbReference type="ChEBI" id="CHEBI:15377"/>
        <dbReference type="ChEBI" id="CHEBI:15378"/>
        <dbReference type="ChEBI" id="CHEBI:30616"/>
        <dbReference type="ChEBI" id="CHEBI:43474"/>
        <dbReference type="ChEBI" id="CHEBI:456216"/>
    </reaction>
</comment>
<feature type="transmembrane region" description="Helical" evidence="9">
    <location>
        <begin position="50"/>
        <end position="73"/>
    </location>
</feature>
<dbReference type="Proteomes" id="UP001162164">
    <property type="component" value="Unassembled WGS sequence"/>
</dbReference>
<accession>A0ABQ9J4F1</accession>
<evidence type="ECO:0000256" key="4">
    <source>
        <dbReference type="ARBA" id="ARBA00022741"/>
    </source>
</evidence>
<comment type="subcellular location">
    <subcellularLocation>
        <location evidence="1 9">Membrane</location>
        <topology evidence="1 9">Multi-pass membrane protein</topology>
    </subcellularLocation>
</comment>
<evidence type="ECO:0000259" key="10">
    <source>
        <dbReference type="Pfam" id="PF00122"/>
    </source>
</evidence>
<evidence type="ECO:0000256" key="9">
    <source>
        <dbReference type="RuleBase" id="RU362082"/>
    </source>
</evidence>
<feature type="domain" description="P-type ATPase A" evidence="10">
    <location>
        <begin position="303"/>
        <end position="388"/>
    </location>
</feature>
<keyword evidence="7 9" id="KW-1278">Translocase</keyword>
<evidence type="ECO:0000256" key="8">
    <source>
        <dbReference type="ARBA" id="ARBA00049360"/>
    </source>
</evidence>
<evidence type="ECO:0000256" key="3">
    <source>
        <dbReference type="ARBA" id="ARBA00022723"/>
    </source>
</evidence>
<protein>
    <recommendedName>
        <fullName evidence="9">Cation-transporting ATPase</fullName>
        <ecNumber evidence="9">7.2.2.-</ecNumber>
    </recommendedName>
</protein>
<keyword evidence="2" id="KW-0597">Phosphoprotein</keyword>
<dbReference type="InterPro" id="IPR008250">
    <property type="entry name" value="ATPase_P-typ_transduc_dom_A_sf"/>
</dbReference>